<gene>
    <name evidence="1" type="ORF">DFR56_11556</name>
</gene>
<dbReference type="InterPro" id="IPR007169">
    <property type="entry name" value="RemA-like"/>
</dbReference>
<sequence length="85" mass="10098">MFIYIGNDHVIESKQIISILDFQLIHSELKKMIEQRKEVKQVFGKQEDAKSIILTEDTVYYSPFSTITLKNREEMYPTINELEKE</sequence>
<reference evidence="1 2" key="1">
    <citation type="submission" date="2018-05" db="EMBL/GenBank/DDBJ databases">
        <title>Genomic Encyclopedia of Type Strains, Phase IV (KMG-IV): sequencing the most valuable type-strain genomes for metagenomic binning, comparative biology and taxonomic classification.</title>
        <authorList>
            <person name="Goeker M."/>
        </authorList>
    </citation>
    <scope>NUCLEOTIDE SEQUENCE [LARGE SCALE GENOMIC DNA]</scope>
    <source>
        <strain evidence="1 2">DSM 28556</strain>
    </source>
</reference>
<name>A0A2V3VP01_9BACI</name>
<dbReference type="OrthoDB" id="9811390at2"/>
<dbReference type="Proteomes" id="UP000247978">
    <property type="component" value="Unassembled WGS sequence"/>
</dbReference>
<keyword evidence="2" id="KW-1185">Reference proteome</keyword>
<accession>A0A2V3VP01</accession>
<protein>
    <submittedName>
        <fullName evidence="1">Uncharacterized protein DUF370</fullName>
    </submittedName>
</protein>
<dbReference type="NCBIfam" id="NF046065">
    <property type="entry name" value="MtxRegRemB"/>
    <property type="match status" value="1"/>
</dbReference>
<evidence type="ECO:0000313" key="1">
    <source>
        <dbReference type="EMBL" id="PXW83583.1"/>
    </source>
</evidence>
<dbReference type="AlphaFoldDB" id="A0A2V3VP01"/>
<dbReference type="RefSeq" id="WP_110396775.1">
    <property type="nucleotide sequence ID" value="NZ_JADIJL010000019.1"/>
</dbReference>
<evidence type="ECO:0000313" key="2">
    <source>
        <dbReference type="Proteomes" id="UP000247978"/>
    </source>
</evidence>
<dbReference type="Pfam" id="PF04025">
    <property type="entry name" value="RemA-like"/>
    <property type="match status" value="1"/>
</dbReference>
<dbReference type="EMBL" id="QJJQ01000015">
    <property type="protein sequence ID" value="PXW83583.1"/>
    <property type="molecule type" value="Genomic_DNA"/>
</dbReference>
<comment type="caution">
    <text evidence="1">The sequence shown here is derived from an EMBL/GenBank/DDBJ whole genome shotgun (WGS) entry which is preliminary data.</text>
</comment>
<organism evidence="1 2">
    <name type="scientific">Pseudogracilibacillus auburnensis</name>
    <dbReference type="NCBI Taxonomy" id="1494959"/>
    <lineage>
        <taxon>Bacteria</taxon>
        <taxon>Bacillati</taxon>
        <taxon>Bacillota</taxon>
        <taxon>Bacilli</taxon>
        <taxon>Bacillales</taxon>
        <taxon>Bacillaceae</taxon>
        <taxon>Pseudogracilibacillus</taxon>
    </lineage>
</organism>
<proteinExistence type="predicted"/>